<dbReference type="EMBL" id="JBJQND010000001">
    <property type="protein sequence ID" value="KAL3890590.1"/>
    <property type="molecule type" value="Genomic_DNA"/>
</dbReference>
<reference evidence="2 3" key="1">
    <citation type="submission" date="2024-11" db="EMBL/GenBank/DDBJ databases">
        <title>Chromosome-level genome assembly of the freshwater bivalve Anodonta woodiana.</title>
        <authorList>
            <person name="Chen X."/>
        </authorList>
    </citation>
    <scope>NUCLEOTIDE SEQUENCE [LARGE SCALE GENOMIC DNA]</scope>
    <source>
        <strain evidence="2">MN2024</strain>
        <tissue evidence="2">Gills</tissue>
    </source>
</reference>
<proteinExistence type="predicted"/>
<feature type="non-terminal residue" evidence="2">
    <location>
        <position position="63"/>
    </location>
</feature>
<name>A0ABD3XZT7_SINWO</name>
<keyword evidence="3" id="KW-1185">Reference proteome</keyword>
<dbReference type="AlphaFoldDB" id="A0ABD3XZT7"/>
<comment type="caution">
    <text evidence="2">The sequence shown here is derived from an EMBL/GenBank/DDBJ whole genome shotgun (WGS) entry which is preliminary data.</text>
</comment>
<accession>A0ABD3XZT7</accession>
<evidence type="ECO:0000256" key="1">
    <source>
        <dbReference type="SAM" id="MobiDB-lite"/>
    </source>
</evidence>
<feature type="region of interest" description="Disordered" evidence="1">
    <location>
        <begin position="1"/>
        <end position="40"/>
    </location>
</feature>
<evidence type="ECO:0000313" key="3">
    <source>
        <dbReference type="Proteomes" id="UP001634394"/>
    </source>
</evidence>
<dbReference type="Proteomes" id="UP001634394">
    <property type="component" value="Unassembled WGS sequence"/>
</dbReference>
<evidence type="ECO:0000313" key="2">
    <source>
        <dbReference type="EMBL" id="KAL3890590.1"/>
    </source>
</evidence>
<protein>
    <submittedName>
        <fullName evidence="2">Uncharacterized protein</fullName>
    </submittedName>
</protein>
<feature type="non-terminal residue" evidence="2">
    <location>
        <position position="1"/>
    </location>
</feature>
<organism evidence="2 3">
    <name type="scientific">Sinanodonta woodiana</name>
    <name type="common">Chinese pond mussel</name>
    <name type="synonym">Anodonta woodiana</name>
    <dbReference type="NCBI Taxonomy" id="1069815"/>
    <lineage>
        <taxon>Eukaryota</taxon>
        <taxon>Metazoa</taxon>
        <taxon>Spiralia</taxon>
        <taxon>Lophotrochozoa</taxon>
        <taxon>Mollusca</taxon>
        <taxon>Bivalvia</taxon>
        <taxon>Autobranchia</taxon>
        <taxon>Heteroconchia</taxon>
        <taxon>Palaeoheterodonta</taxon>
        <taxon>Unionida</taxon>
        <taxon>Unionoidea</taxon>
        <taxon>Unionidae</taxon>
        <taxon>Unioninae</taxon>
        <taxon>Sinanodonta</taxon>
    </lineage>
</organism>
<feature type="compositionally biased region" description="Basic and acidic residues" evidence="1">
    <location>
        <begin position="16"/>
        <end position="40"/>
    </location>
</feature>
<gene>
    <name evidence="2" type="ORF">ACJMK2_002872</name>
</gene>
<sequence length="63" mass="7311">NEGSKVHWQKKLAKMKRGEHEDIQEKVKKDTSGEGHANIRENYEDDYIREAIAKDGDAKRSNK</sequence>